<gene>
    <name evidence="2" type="ORF">MMAD_17530</name>
</gene>
<evidence type="ECO:0000313" key="2">
    <source>
        <dbReference type="EMBL" id="BBZ27458.1"/>
    </source>
</evidence>
<dbReference type="EMBL" id="AP022610">
    <property type="protein sequence ID" value="BBZ27458.1"/>
    <property type="molecule type" value="Genomic_DNA"/>
</dbReference>
<sequence length="444" mass="47178">MVYDPERAGGLPVADGPSGVRPDAPQPAGKVIGSDGGDADRLALLAVDDIQEFWEGHYLPEWPGRFTPVSELVSYDSTDPLAPDLCGQPSYGDPNAHYCPTSDSMSWDRGALIPVGRKFYSDVAIVAVLAHEYGHEIQHRARLVDDDVTRTIVKEQEADCFSGVYIRWVAEGHSRRFTISTTDGLDRVLAGALYIRDAPGDVSDPADGHGSAFDRISAFQKGFEGGPRVCADIDEQEIAQRGRGLPALPAGDGGETPIDDDSLSTLLELLGEIFHPAHPPTLTVGGDGSCQNAKASPPASYCPATNTININLPGLQKVAEVKDEQHDQHILQGDDTAFSMVTSRYALAVEREQGAALDTEQAALRTACLTGVAQKAMARPITLASGKSLVLSAGDLDEAVSGLLSNHLVASDTDGRSVPAGFTRIDAFRSGLIGDADKCYQVFP</sequence>
<dbReference type="Proteomes" id="UP000466517">
    <property type="component" value="Chromosome"/>
</dbReference>
<protein>
    <submittedName>
        <fullName evidence="2">Peptidase</fullName>
    </submittedName>
</protein>
<organism evidence="2 3">
    <name type="scientific">Mycolicibacterium madagascariense</name>
    <dbReference type="NCBI Taxonomy" id="212765"/>
    <lineage>
        <taxon>Bacteria</taxon>
        <taxon>Bacillati</taxon>
        <taxon>Actinomycetota</taxon>
        <taxon>Actinomycetes</taxon>
        <taxon>Mycobacteriales</taxon>
        <taxon>Mycobacteriaceae</taxon>
        <taxon>Mycolicibacterium</taxon>
    </lineage>
</organism>
<evidence type="ECO:0000256" key="1">
    <source>
        <dbReference type="SAM" id="MobiDB-lite"/>
    </source>
</evidence>
<dbReference type="AlphaFoldDB" id="A0A7I7XEK2"/>
<name>A0A7I7XEK2_9MYCO</name>
<dbReference type="KEGG" id="mmag:MMAD_17530"/>
<evidence type="ECO:0000313" key="3">
    <source>
        <dbReference type="Proteomes" id="UP000466517"/>
    </source>
</evidence>
<accession>A0A7I7XEK2</accession>
<keyword evidence="3" id="KW-1185">Reference proteome</keyword>
<dbReference type="SUPFAM" id="SSF55486">
    <property type="entry name" value="Metalloproteases ('zincins'), catalytic domain"/>
    <property type="match status" value="1"/>
</dbReference>
<proteinExistence type="predicted"/>
<feature type="region of interest" description="Disordered" evidence="1">
    <location>
        <begin position="1"/>
        <end position="35"/>
    </location>
</feature>
<reference evidence="2 3" key="1">
    <citation type="journal article" date="2019" name="Emerg. Microbes Infect.">
        <title>Comprehensive subspecies identification of 175 nontuberculous mycobacteria species based on 7547 genomic profiles.</title>
        <authorList>
            <person name="Matsumoto Y."/>
            <person name="Kinjo T."/>
            <person name="Motooka D."/>
            <person name="Nabeya D."/>
            <person name="Jung N."/>
            <person name="Uechi K."/>
            <person name="Horii T."/>
            <person name="Iida T."/>
            <person name="Fujita J."/>
            <person name="Nakamura S."/>
        </authorList>
    </citation>
    <scope>NUCLEOTIDE SEQUENCE [LARGE SCALE GENOMIC DNA]</scope>
    <source>
        <strain evidence="2 3">JCM 13574</strain>
    </source>
</reference>